<proteinExistence type="predicted"/>
<organism evidence="1 2">
    <name type="scientific">Diploptera punctata</name>
    <name type="common">Pacific beetle cockroach</name>
    <dbReference type="NCBI Taxonomy" id="6984"/>
    <lineage>
        <taxon>Eukaryota</taxon>
        <taxon>Metazoa</taxon>
        <taxon>Ecdysozoa</taxon>
        <taxon>Arthropoda</taxon>
        <taxon>Hexapoda</taxon>
        <taxon>Insecta</taxon>
        <taxon>Pterygota</taxon>
        <taxon>Neoptera</taxon>
        <taxon>Polyneoptera</taxon>
        <taxon>Dictyoptera</taxon>
        <taxon>Blattodea</taxon>
        <taxon>Blaberoidea</taxon>
        <taxon>Blaberidae</taxon>
        <taxon>Diplopterinae</taxon>
        <taxon>Diploptera</taxon>
    </lineage>
</organism>
<evidence type="ECO:0000313" key="1">
    <source>
        <dbReference type="EMBL" id="KAJ9600153.1"/>
    </source>
</evidence>
<sequence length="84" mass="9870">NSISNLDKFNFAFYETLKKISRLLAVVLRLCCRYGHSVGSGRFMYHVEYQIMALSVYPKSLQYRRHVVVIISCFHDCQFFSLLP</sequence>
<feature type="non-terminal residue" evidence="1">
    <location>
        <position position="1"/>
    </location>
</feature>
<keyword evidence="2" id="KW-1185">Reference proteome</keyword>
<feature type="non-terminal residue" evidence="1">
    <location>
        <position position="84"/>
    </location>
</feature>
<reference evidence="1" key="1">
    <citation type="journal article" date="2023" name="IScience">
        <title>Live-bearing cockroach genome reveals convergent evolutionary mechanisms linked to viviparity in insects and beyond.</title>
        <authorList>
            <person name="Fouks B."/>
            <person name="Harrison M.C."/>
            <person name="Mikhailova A.A."/>
            <person name="Marchal E."/>
            <person name="English S."/>
            <person name="Carruthers M."/>
            <person name="Jennings E.C."/>
            <person name="Chiamaka E.L."/>
            <person name="Frigard R.A."/>
            <person name="Pippel M."/>
            <person name="Attardo G.M."/>
            <person name="Benoit J.B."/>
            <person name="Bornberg-Bauer E."/>
            <person name="Tobe S.S."/>
        </authorList>
    </citation>
    <scope>NUCLEOTIDE SEQUENCE</scope>
    <source>
        <strain evidence="1">Stay&amp;Tobe</strain>
    </source>
</reference>
<evidence type="ECO:0000313" key="2">
    <source>
        <dbReference type="Proteomes" id="UP001233999"/>
    </source>
</evidence>
<reference evidence="1" key="2">
    <citation type="submission" date="2023-05" db="EMBL/GenBank/DDBJ databases">
        <authorList>
            <person name="Fouks B."/>
        </authorList>
    </citation>
    <scope>NUCLEOTIDE SEQUENCE</scope>
    <source>
        <strain evidence="1">Stay&amp;Tobe</strain>
        <tissue evidence="1">Testes</tissue>
    </source>
</reference>
<protein>
    <submittedName>
        <fullName evidence="1">Uncharacterized protein</fullName>
    </submittedName>
</protein>
<dbReference type="Proteomes" id="UP001233999">
    <property type="component" value="Unassembled WGS sequence"/>
</dbReference>
<dbReference type="EMBL" id="JASPKZ010000446">
    <property type="protein sequence ID" value="KAJ9600153.1"/>
    <property type="molecule type" value="Genomic_DNA"/>
</dbReference>
<dbReference type="AlphaFoldDB" id="A0AAD8AJ64"/>
<accession>A0AAD8AJ64</accession>
<comment type="caution">
    <text evidence="1">The sequence shown here is derived from an EMBL/GenBank/DDBJ whole genome shotgun (WGS) entry which is preliminary data.</text>
</comment>
<name>A0AAD8AJ64_DIPPU</name>
<gene>
    <name evidence="1" type="ORF">L9F63_009563</name>
</gene>